<keyword evidence="1" id="KW-0479">Metal-binding</keyword>
<dbReference type="PANTHER" id="PTHR42988:SF2">
    <property type="entry name" value="CYCLIC NUCLEOTIDE PHOSPHODIESTERASE CBUA0032-RELATED"/>
    <property type="match status" value="1"/>
</dbReference>
<dbReference type="Gene3D" id="3.60.21.10">
    <property type="match status" value="1"/>
</dbReference>
<dbReference type="GO" id="GO:0046872">
    <property type="term" value="F:metal ion binding"/>
    <property type="evidence" value="ECO:0007669"/>
    <property type="project" value="UniProtKB-KW"/>
</dbReference>
<reference evidence="6" key="1">
    <citation type="submission" date="2021-01" db="EMBL/GenBank/DDBJ databases">
        <title>YIM 132084 draft genome.</title>
        <authorList>
            <person name="An D."/>
        </authorList>
    </citation>
    <scope>NUCLEOTIDE SEQUENCE</scope>
    <source>
        <strain evidence="6">YIM 132084</strain>
    </source>
</reference>
<keyword evidence="3" id="KW-0408">Iron</keyword>
<protein>
    <submittedName>
        <fullName evidence="6">Metallophosphoesterase</fullName>
    </submittedName>
</protein>
<dbReference type="AlphaFoldDB" id="A0A938YAF2"/>
<organism evidence="6 7">
    <name type="scientific">Nakamurella leprariae</name>
    <dbReference type="NCBI Taxonomy" id="2803911"/>
    <lineage>
        <taxon>Bacteria</taxon>
        <taxon>Bacillati</taxon>
        <taxon>Actinomycetota</taxon>
        <taxon>Actinomycetes</taxon>
        <taxon>Nakamurellales</taxon>
        <taxon>Nakamurellaceae</taxon>
        <taxon>Nakamurella</taxon>
    </lineage>
</organism>
<name>A0A938YAF2_9ACTN</name>
<evidence type="ECO:0000256" key="3">
    <source>
        <dbReference type="ARBA" id="ARBA00023004"/>
    </source>
</evidence>
<evidence type="ECO:0000259" key="5">
    <source>
        <dbReference type="Pfam" id="PF00149"/>
    </source>
</evidence>
<comment type="similarity">
    <text evidence="4">Belongs to the cyclic nucleotide phosphodiesterase class-III family.</text>
</comment>
<dbReference type="InterPro" id="IPR004843">
    <property type="entry name" value="Calcineurin-like_PHP"/>
</dbReference>
<dbReference type="PANTHER" id="PTHR42988">
    <property type="entry name" value="PHOSPHOHYDROLASE"/>
    <property type="match status" value="1"/>
</dbReference>
<dbReference type="InterPro" id="IPR050884">
    <property type="entry name" value="CNP_phosphodiesterase-III"/>
</dbReference>
<dbReference type="SUPFAM" id="SSF56300">
    <property type="entry name" value="Metallo-dependent phosphatases"/>
    <property type="match status" value="1"/>
</dbReference>
<evidence type="ECO:0000313" key="7">
    <source>
        <dbReference type="Proteomes" id="UP000663792"/>
    </source>
</evidence>
<evidence type="ECO:0000313" key="6">
    <source>
        <dbReference type="EMBL" id="MBM9468870.1"/>
    </source>
</evidence>
<dbReference type="Proteomes" id="UP000663792">
    <property type="component" value="Unassembled WGS sequence"/>
</dbReference>
<gene>
    <name evidence="6" type="ORF">JL106_16420</name>
</gene>
<dbReference type="EMBL" id="JAERWK010000021">
    <property type="protein sequence ID" value="MBM9468870.1"/>
    <property type="molecule type" value="Genomic_DNA"/>
</dbReference>
<proteinExistence type="inferred from homology"/>
<dbReference type="RefSeq" id="WP_205261823.1">
    <property type="nucleotide sequence ID" value="NZ_JAERWK010000021.1"/>
</dbReference>
<accession>A0A938YAF2</accession>
<evidence type="ECO:0000256" key="1">
    <source>
        <dbReference type="ARBA" id="ARBA00022723"/>
    </source>
</evidence>
<dbReference type="GO" id="GO:0016787">
    <property type="term" value="F:hydrolase activity"/>
    <property type="evidence" value="ECO:0007669"/>
    <property type="project" value="UniProtKB-KW"/>
</dbReference>
<dbReference type="InterPro" id="IPR029052">
    <property type="entry name" value="Metallo-depent_PP-like"/>
</dbReference>
<sequence length="297" mass="30821">MTSANPSRNLLHLTDSHVVAEGELLHGSVDSLDNLRRILDAAEASGTATDAILLTGDLTDTGVPEAYRRLRAVVEPVAARMGAQVVWAMGNHDERSAFSSELLDDPDAGQRSVDSVTMVGGLRILVLDSTVPGHHHGRIDEEQYTWLADQLAEPAPEGTVVVVHHPPVPAEGEMALAVGFHDAQRFTDAIAGTDVRVVLAGHTHAPAASVLGSAFLWVGGAVAYAFDGTAPAGTLRGRPAPSFSRIDLRGPRTGAGSIVTASSVPLPPVGEPPVYEVTAEQMAAAILAHSAAPATAS</sequence>
<dbReference type="Pfam" id="PF00149">
    <property type="entry name" value="Metallophos"/>
    <property type="match status" value="1"/>
</dbReference>
<evidence type="ECO:0000256" key="2">
    <source>
        <dbReference type="ARBA" id="ARBA00022801"/>
    </source>
</evidence>
<keyword evidence="7" id="KW-1185">Reference proteome</keyword>
<evidence type="ECO:0000256" key="4">
    <source>
        <dbReference type="ARBA" id="ARBA00025742"/>
    </source>
</evidence>
<keyword evidence="2" id="KW-0378">Hydrolase</keyword>
<feature type="domain" description="Calcineurin-like phosphoesterase" evidence="5">
    <location>
        <begin position="10"/>
        <end position="206"/>
    </location>
</feature>
<comment type="caution">
    <text evidence="6">The sequence shown here is derived from an EMBL/GenBank/DDBJ whole genome shotgun (WGS) entry which is preliminary data.</text>
</comment>